<sequence>TSERYGYAKRLLEQENINAETHPLLTSSNRSFMSNIITSGTLNDKVSALTLMLRESPIHGIKTLDMLMAMGRKKGRNEAVMAVTSLKDLLTGSVLPDRKLIYFADRPLAAEQVTDVHLMVWVFEDHLKKTFLEYIQLIEASDD</sequence>
<dbReference type="PANTHER" id="PTHR12048:SF0">
    <property type="entry name" value="CCAAT_ENHANCER-BINDING PROTEIN ZETA"/>
    <property type="match status" value="1"/>
</dbReference>
<organism evidence="1 2">
    <name type="scientific">Rhizopus stolonifer</name>
    <name type="common">Rhizopus nigricans</name>
    <dbReference type="NCBI Taxonomy" id="4846"/>
    <lineage>
        <taxon>Eukaryota</taxon>
        <taxon>Fungi</taxon>
        <taxon>Fungi incertae sedis</taxon>
        <taxon>Mucoromycota</taxon>
        <taxon>Mucoromycotina</taxon>
        <taxon>Mucoromycetes</taxon>
        <taxon>Mucorales</taxon>
        <taxon>Mucorineae</taxon>
        <taxon>Rhizopodaceae</taxon>
        <taxon>Rhizopus</taxon>
    </lineage>
</organism>
<keyword evidence="2" id="KW-1185">Reference proteome</keyword>
<reference evidence="1 2" key="1">
    <citation type="journal article" date="2018" name="G3 (Bethesda)">
        <title>Phylogenetic and Phylogenomic Definition of Rhizopus Species.</title>
        <authorList>
            <person name="Gryganskyi A.P."/>
            <person name="Golan J."/>
            <person name="Dolatabadi S."/>
            <person name="Mondo S."/>
            <person name="Robb S."/>
            <person name="Idnurm A."/>
            <person name="Muszewska A."/>
            <person name="Steczkiewicz K."/>
            <person name="Masonjones S."/>
            <person name="Liao H.L."/>
            <person name="Gajdeczka M.T."/>
            <person name="Anike F."/>
            <person name="Vuek A."/>
            <person name="Anishchenko I.M."/>
            <person name="Voigt K."/>
            <person name="de Hoog G.S."/>
            <person name="Smith M.E."/>
            <person name="Heitman J."/>
            <person name="Vilgalys R."/>
            <person name="Stajich J.E."/>
        </authorList>
    </citation>
    <scope>NUCLEOTIDE SEQUENCE [LARGE SCALE GENOMIC DNA]</scope>
    <source>
        <strain evidence="1 2">LSU 92-RS-03</strain>
    </source>
</reference>
<accession>A0A367KF83</accession>
<protein>
    <submittedName>
        <fullName evidence="1">Uncharacterized protein</fullName>
    </submittedName>
</protein>
<dbReference type="PANTHER" id="PTHR12048">
    <property type="entry name" value="CCAAT-BINDING FACTOR-RELATED"/>
    <property type="match status" value="1"/>
</dbReference>
<gene>
    <name evidence="1" type="ORF">CU098_003617</name>
</gene>
<comment type="caution">
    <text evidence="1">The sequence shown here is derived from an EMBL/GenBank/DDBJ whole genome shotgun (WGS) entry which is preliminary data.</text>
</comment>
<dbReference type="InterPro" id="IPR040155">
    <property type="entry name" value="CEBPZ/Mak21-like"/>
</dbReference>
<dbReference type="Proteomes" id="UP000253551">
    <property type="component" value="Unassembled WGS sequence"/>
</dbReference>
<dbReference type="EMBL" id="PJQM01001792">
    <property type="protein sequence ID" value="RCI00884.1"/>
    <property type="molecule type" value="Genomic_DNA"/>
</dbReference>
<dbReference type="STRING" id="4846.A0A367KF83"/>
<evidence type="ECO:0000313" key="1">
    <source>
        <dbReference type="EMBL" id="RCI00884.1"/>
    </source>
</evidence>
<dbReference type="AlphaFoldDB" id="A0A367KF83"/>
<feature type="non-terminal residue" evidence="1">
    <location>
        <position position="1"/>
    </location>
</feature>
<dbReference type="OrthoDB" id="28947at2759"/>
<name>A0A367KF83_RHIST</name>
<dbReference type="GO" id="GO:0005634">
    <property type="term" value="C:nucleus"/>
    <property type="evidence" value="ECO:0007669"/>
    <property type="project" value="TreeGrafter"/>
</dbReference>
<proteinExistence type="predicted"/>
<evidence type="ECO:0000313" key="2">
    <source>
        <dbReference type="Proteomes" id="UP000253551"/>
    </source>
</evidence>